<dbReference type="PANTHER" id="PTHR33490">
    <property type="entry name" value="BLR5614 PROTEIN-RELATED"/>
    <property type="match status" value="1"/>
</dbReference>
<dbReference type="Proteomes" id="UP000000493">
    <property type="component" value="Chromosome"/>
</dbReference>
<keyword evidence="3" id="KW-1185">Reference proteome</keyword>
<dbReference type="InterPro" id="IPR002931">
    <property type="entry name" value="Transglutaminase-like"/>
</dbReference>
<gene>
    <name evidence="2" type="ordered locus">Runsl_5031</name>
</gene>
<organism evidence="2 3">
    <name type="scientific">Runella slithyformis (strain ATCC 29530 / DSM 19594 / LMG 11500 / NCIMB 11436 / LSU 4)</name>
    <dbReference type="NCBI Taxonomy" id="761193"/>
    <lineage>
        <taxon>Bacteria</taxon>
        <taxon>Pseudomonadati</taxon>
        <taxon>Bacteroidota</taxon>
        <taxon>Cytophagia</taxon>
        <taxon>Cytophagales</taxon>
        <taxon>Spirosomataceae</taxon>
        <taxon>Runella</taxon>
    </lineage>
</organism>
<dbReference type="KEGG" id="rsi:Runsl_5031"/>
<dbReference type="RefSeq" id="WP_013930621.1">
    <property type="nucleotide sequence ID" value="NC_015703.1"/>
</dbReference>
<dbReference type="InterPro" id="IPR013589">
    <property type="entry name" value="Bac_transglu_N"/>
</dbReference>
<dbReference type="EMBL" id="CP002859">
    <property type="protein sequence ID" value="AEI51340.1"/>
    <property type="molecule type" value="Genomic_DNA"/>
</dbReference>
<dbReference type="Pfam" id="PF08379">
    <property type="entry name" value="Bact_transglu_N"/>
    <property type="match status" value="1"/>
</dbReference>
<dbReference type="Gene3D" id="3.10.620.30">
    <property type="match status" value="1"/>
</dbReference>
<dbReference type="InterPro" id="IPR038765">
    <property type="entry name" value="Papain-like_cys_pep_sf"/>
</dbReference>
<protein>
    <submittedName>
        <fullName evidence="2">Transglutaminase domain-containing protein</fullName>
    </submittedName>
</protein>
<accession>A0A7U3ZQ61</accession>
<dbReference type="AlphaFoldDB" id="A0A7U3ZQ61"/>
<evidence type="ECO:0000259" key="1">
    <source>
        <dbReference type="SMART" id="SM00460"/>
    </source>
</evidence>
<evidence type="ECO:0000313" key="2">
    <source>
        <dbReference type="EMBL" id="AEI51340.1"/>
    </source>
</evidence>
<evidence type="ECO:0000313" key="3">
    <source>
        <dbReference type="Proteomes" id="UP000000493"/>
    </source>
</evidence>
<reference evidence="2 3" key="2">
    <citation type="journal article" date="2012" name="Stand. Genomic Sci.">
        <title>Complete genome sequence of the aquatic bacterium Runella slithyformis type strain (LSU 4(T)).</title>
        <authorList>
            <person name="Copeland A."/>
            <person name="Zhang X."/>
            <person name="Misra M."/>
            <person name="Lapidus A."/>
            <person name="Nolan M."/>
            <person name="Lucas S."/>
            <person name="Deshpande S."/>
            <person name="Cheng J.F."/>
            <person name="Tapia R."/>
            <person name="Goodwin L.A."/>
            <person name="Pitluck S."/>
            <person name="Liolios K."/>
            <person name="Pagani I."/>
            <person name="Ivanova N."/>
            <person name="Mikhailova N."/>
            <person name="Pati A."/>
            <person name="Chen A."/>
            <person name="Palaniappan K."/>
            <person name="Land M."/>
            <person name="Hauser L."/>
            <person name="Pan C."/>
            <person name="Jeffries C.D."/>
            <person name="Detter J.C."/>
            <person name="Brambilla E.M."/>
            <person name="Rohde M."/>
            <person name="Djao O.D."/>
            <person name="Goker M."/>
            <person name="Sikorski J."/>
            <person name="Tindall B.J."/>
            <person name="Woyke T."/>
            <person name="Bristow J."/>
            <person name="Eisen J.A."/>
            <person name="Markowitz V."/>
            <person name="Hugenholtz P."/>
            <person name="Kyrpides N.C."/>
            <person name="Klenk H.P."/>
            <person name="Mavromatis K."/>
        </authorList>
    </citation>
    <scope>NUCLEOTIDE SEQUENCE [LARGE SCALE GENOMIC DNA]</scope>
    <source>
        <strain evidence="3">ATCC 29530 / DSM 19594 / LMG 11500 / NCIMB 11436 / LSU 4</strain>
    </source>
</reference>
<dbReference type="Pfam" id="PF01841">
    <property type="entry name" value="Transglut_core"/>
    <property type="match status" value="1"/>
</dbReference>
<dbReference type="PANTHER" id="PTHR33490:SF1">
    <property type="entry name" value="SLL1233 PROTEIN"/>
    <property type="match status" value="1"/>
</dbReference>
<feature type="domain" description="Transglutaminase-like" evidence="1">
    <location>
        <begin position="172"/>
        <end position="235"/>
    </location>
</feature>
<dbReference type="SUPFAM" id="SSF54001">
    <property type="entry name" value="Cysteine proteinases"/>
    <property type="match status" value="1"/>
</dbReference>
<proteinExistence type="predicted"/>
<sequence>MILNVSHQLFYTYSESVILEPHTFYLFPKAYPHQQIVSHTMTIDPLPVMLAQNIDAEGNYQHIAYFREVTSQLTVSVQMAVSSADFNLFEFVLFPFETERIPFLYPDPLRKFLQPYLVREGVTTYVEQYARQTAGGARWTTVAFLTALCRDISQNFMYERRDTGAPLLPEHTLIGRKGTCRDFAQLFVACCRGVGLAARFVSGYLYGNALQEHDLHAWAEVYLPGAGWRGFDPTDGKAVKNNHIYLASSADPMLVTPVSGVFRGKAKSSLRAEVSVGETL</sequence>
<name>A0A7U3ZQ61_RUNSL</name>
<dbReference type="SMART" id="SM00460">
    <property type="entry name" value="TGc"/>
    <property type="match status" value="1"/>
</dbReference>
<reference evidence="3" key="1">
    <citation type="submission" date="2011-06" db="EMBL/GenBank/DDBJ databases">
        <title>The complete genome of chromosome of Runella slithyformis DSM 19594.</title>
        <authorList>
            <consortium name="US DOE Joint Genome Institute (JGI-PGF)"/>
            <person name="Lucas S."/>
            <person name="Han J."/>
            <person name="Lapidus A."/>
            <person name="Bruce D."/>
            <person name="Goodwin L."/>
            <person name="Pitluck S."/>
            <person name="Peters L."/>
            <person name="Kyrpides N."/>
            <person name="Mavromatis K."/>
            <person name="Ivanova N."/>
            <person name="Ovchinnikova G."/>
            <person name="Zhang X."/>
            <person name="Misra M."/>
            <person name="Detter J.C."/>
            <person name="Tapia R."/>
            <person name="Han C."/>
            <person name="Land M."/>
            <person name="Hauser L."/>
            <person name="Markowitz V."/>
            <person name="Cheng J.-F."/>
            <person name="Hugenholtz P."/>
            <person name="Woyke T."/>
            <person name="Wu D."/>
            <person name="Tindall B."/>
            <person name="Faehrich R."/>
            <person name="Brambilla E."/>
            <person name="Klenk H.-P."/>
            <person name="Eisen J.A."/>
        </authorList>
    </citation>
    <scope>NUCLEOTIDE SEQUENCE [LARGE SCALE GENOMIC DNA]</scope>
    <source>
        <strain evidence="3">ATCC 29530 / DSM 19594 / LMG 11500 / NCIMB 11436 / LSU 4</strain>
    </source>
</reference>